<dbReference type="OrthoDB" id="7391233at2"/>
<evidence type="ECO:0000313" key="2">
    <source>
        <dbReference type="Proteomes" id="UP000198462"/>
    </source>
</evidence>
<accession>A0A219B7A4</accession>
<comment type="caution">
    <text evidence="1">The sequence shown here is derived from an EMBL/GenBank/DDBJ whole genome shotgun (WGS) entry which is preliminary data.</text>
</comment>
<dbReference type="EMBL" id="NFZT01000001">
    <property type="protein sequence ID" value="OWV33658.1"/>
    <property type="molecule type" value="Genomic_DNA"/>
</dbReference>
<dbReference type="AlphaFoldDB" id="A0A219B7A4"/>
<keyword evidence="2" id="KW-1185">Reference proteome</keyword>
<reference evidence="2" key="1">
    <citation type="submission" date="2017-05" db="EMBL/GenBank/DDBJ databases">
        <authorList>
            <person name="Lin X."/>
        </authorList>
    </citation>
    <scope>NUCLEOTIDE SEQUENCE [LARGE SCALE GENOMIC DNA]</scope>
    <source>
        <strain evidence="2">JLT2012</strain>
    </source>
</reference>
<protein>
    <submittedName>
        <fullName evidence="1">Uncharacterized protein</fullName>
    </submittedName>
</protein>
<organism evidence="1 2">
    <name type="scientific">Pacificimonas flava</name>
    <dbReference type="NCBI Taxonomy" id="1234595"/>
    <lineage>
        <taxon>Bacteria</taxon>
        <taxon>Pseudomonadati</taxon>
        <taxon>Pseudomonadota</taxon>
        <taxon>Alphaproteobacteria</taxon>
        <taxon>Sphingomonadales</taxon>
        <taxon>Sphingosinicellaceae</taxon>
        <taxon>Pacificimonas</taxon>
    </lineage>
</organism>
<sequence length="134" mass="14370">MRAHLLFLLFQAEGAAAAETPPSPDLLQGYDLKAILCPEEKGVVTICGYREGERSEYRLAPPPERWDGDGRLHSVSRERNAYLDVTRNQGGGTYDAGGMGDGAFPCGPVGPDGYSGCFGARHNAGAQKKPKRGF</sequence>
<dbReference type="RefSeq" id="WP_088712433.1">
    <property type="nucleotide sequence ID" value="NZ_NFZT01000001.1"/>
</dbReference>
<gene>
    <name evidence="1" type="ORF">B5C34_09425</name>
</gene>
<name>A0A219B7A4_9SPHN</name>
<evidence type="ECO:0000313" key="1">
    <source>
        <dbReference type="EMBL" id="OWV33658.1"/>
    </source>
</evidence>
<dbReference type="Proteomes" id="UP000198462">
    <property type="component" value="Unassembled WGS sequence"/>
</dbReference>
<proteinExistence type="predicted"/>